<dbReference type="RefSeq" id="WP_336404281.1">
    <property type="nucleotide sequence ID" value="NZ_JBAPLU010000009.1"/>
</dbReference>
<comment type="caution">
    <text evidence="1">The sequence shown here is derived from an EMBL/GenBank/DDBJ whole genome shotgun (WGS) entry which is preliminary data.</text>
</comment>
<evidence type="ECO:0000313" key="1">
    <source>
        <dbReference type="EMBL" id="MEI4272145.1"/>
    </source>
</evidence>
<accession>A0ABU8DTW0</accession>
<keyword evidence="2" id="KW-1185">Reference proteome</keyword>
<organism evidence="1 2">
    <name type="scientific">Klenkia sesuvii</name>
    <dbReference type="NCBI Taxonomy" id="3103137"/>
    <lineage>
        <taxon>Bacteria</taxon>
        <taxon>Bacillati</taxon>
        <taxon>Actinomycetota</taxon>
        <taxon>Actinomycetes</taxon>
        <taxon>Geodermatophilales</taxon>
        <taxon>Geodermatophilaceae</taxon>
        <taxon>Klenkia</taxon>
    </lineage>
</organism>
<gene>
    <name evidence="1" type="ORF">TEK04_10460</name>
</gene>
<sequence length="92" mass="9199">MSAALAQVAPPAPAPPALHVAAPISTSAPGGTAVLVDSPVTGDWGWRLVMAVLGPVAQANPDVALAVLRTTDDLVGSGHAWVQRLIGHPAPE</sequence>
<dbReference type="EMBL" id="JBAPLU010000009">
    <property type="protein sequence ID" value="MEI4272145.1"/>
    <property type="molecule type" value="Genomic_DNA"/>
</dbReference>
<reference evidence="1 2" key="1">
    <citation type="submission" date="2024-03" db="EMBL/GenBank/DDBJ databases">
        <title>Draft genome sequence of Klenkia sp. LSe6-5.</title>
        <authorList>
            <person name="Duangmal K."/>
            <person name="Chantavorakit T."/>
        </authorList>
    </citation>
    <scope>NUCLEOTIDE SEQUENCE [LARGE SCALE GENOMIC DNA]</scope>
    <source>
        <strain evidence="1 2">LSe6-5</strain>
    </source>
</reference>
<protein>
    <submittedName>
        <fullName evidence="1">Uncharacterized protein</fullName>
    </submittedName>
</protein>
<evidence type="ECO:0000313" key="2">
    <source>
        <dbReference type="Proteomes" id="UP001361570"/>
    </source>
</evidence>
<dbReference type="Proteomes" id="UP001361570">
    <property type="component" value="Unassembled WGS sequence"/>
</dbReference>
<proteinExistence type="predicted"/>
<name>A0ABU8DTW0_9ACTN</name>